<sequence length="101" mass="11095">QLPVPISQSSSSVGQIPWFVQENNLIPSTDQPSSTIGGSLTAPPLLLPLSPPSNGFDNLRSLYQNLIQSPFFDQYSITFIDAKLNKGHKAWTNWVILVNLS</sequence>
<dbReference type="EMBL" id="CALTRL010000634">
    <property type="protein sequence ID" value="CAH7668983.1"/>
    <property type="molecule type" value="Genomic_DNA"/>
</dbReference>
<accession>A0AAV0AKS0</accession>
<evidence type="ECO:0000313" key="1">
    <source>
        <dbReference type="EMBL" id="CAH7668983.1"/>
    </source>
</evidence>
<dbReference type="Proteomes" id="UP001153365">
    <property type="component" value="Unassembled WGS sequence"/>
</dbReference>
<reference evidence="1" key="1">
    <citation type="submission" date="2022-06" db="EMBL/GenBank/DDBJ databases">
        <authorList>
            <consortium name="SYNGENTA / RWTH Aachen University"/>
        </authorList>
    </citation>
    <scope>NUCLEOTIDE SEQUENCE</scope>
</reference>
<name>A0AAV0AKS0_PHAPC</name>
<dbReference type="AlphaFoldDB" id="A0AAV0AKS0"/>
<keyword evidence="2" id="KW-1185">Reference proteome</keyword>
<comment type="caution">
    <text evidence="1">The sequence shown here is derived from an EMBL/GenBank/DDBJ whole genome shotgun (WGS) entry which is preliminary data.</text>
</comment>
<gene>
    <name evidence="1" type="ORF">PPACK8108_LOCUS3542</name>
</gene>
<protein>
    <submittedName>
        <fullName evidence="1">Uncharacterized protein</fullName>
    </submittedName>
</protein>
<evidence type="ECO:0000313" key="2">
    <source>
        <dbReference type="Proteomes" id="UP001153365"/>
    </source>
</evidence>
<organism evidence="1 2">
    <name type="scientific">Phakopsora pachyrhizi</name>
    <name type="common">Asian soybean rust disease fungus</name>
    <dbReference type="NCBI Taxonomy" id="170000"/>
    <lineage>
        <taxon>Eukaryota</taxon>
        <taxon>Fungi</taxon>
        <taxon>Dikarya</taxon>
        <taxon>Basidiomycota</taxon>
        <taxon>Pucciniomycotina</taxon>
        <taxon>Pucciniomycetes</taxon>
        <taxon>Pucciniales</taxon>
        <taxon>Phakopsoraceae</taxon>
        <taxon>Phakopsora</taxon>
    </lineage>
</organism>
<feature type="non-terminal residue" evidence="1">
    <location>
        <position position="1"/>
    </location>
</feature>
<proteinExistence type="predicted"/>